<dbReference type="Proteomes" id="UP000289794">
    <property type="component" value="Chromosome"/>
</dbReference>
<organism evidence="2 3">
    <name type="scientific">Blautia producta</name>
    <dbReference type="NCBI Taxonomy" id="33035"/>
    <lineage>
        <taxon>Bacteria</taxon>
        <taxon>Bacillati</taxon>
        <taxon>Bacillota</taxon>
        <taxon>Clostridia</taxon>
        <taxon>Lachnospirales</taxon>
        <taxon>Lachnospiraceae</taxon>
        <taxon>Blautia</taxon>
    </lineage>
</organism>
<dbReference type="AlphaFoldDB" id="A0A4P6M5N1"/>
<gene>
    <name evidence="2" type="ORF">PMF13cell1_04429</name>
</gene>
<sequence length="133" mass="14914">MTKREKIIYPIFLVLIILLMSFYFYKTRGEQNSKLLVPTREEILKEGYPTNQAGETYGPAIENMFPPDLMLATGEDNVRGYIKLSESAGKVAESPEEAVELNRSTKAYTIPLYLQDGETIIGKFVLANTRSGG</sequence>
<protein>
    <submittedName>
        <fullName evidence="2">Uncharacterized protein</fullName>
    </submittedName>
</protein>
<keyword evidence="1" id="KW-0812">Transmembrane</keyword>
<dbReference type="EMBL" id="CP035945">
    <property type="protein sequence ID" value="QBE98863.1"/>
    <property type="molecule type" value="Genomic_DNA"/>
</dbReference>
<proteinExistence type="predicted"/>
<dbReference type="RefSeq" id="WP_130182134.1">
    <property type="nucleotide sequence ID" value="NZ_CP035945.1"/>
</dbReference>
<evidence type="ECO:0000313" key="3">
    <source>
        <dbReference type="Proteomes" id="UP000289794"/>
    </source>
</evidence>
<name>A0A4P6M5N1_9FIRM</name>
<reference evidence="2 3" key="1">
    <citation type="submission" date="2019-01" db="EMBL/GenBank/DDBJ databases">
        <title>PMF-metabolizing Aryl O-demethylase.</title>
        <authorList>
            <person name="Kim M."/>
        </authorList>
    </citation>
    <scope>NUCLEOTIDE SEQUENCE [LARGE SCALE GENOMIC DNA]</scope>
    <source>
        <strain evidence="2 3">PMF1</strain>
    </source>
</reference>
<dbReference type="KEGG" id="bpro:PMF13cell1_04429"/>
<keyword evidence="1" id="KW-1133">Transmembrane helix</keyword>
<evidence type="ECO:0000256" key="1">
    <source>
        <dbReference type="SAM" id="Phobius"/>
    </source>
</evidence>
<evidence type="ECO:0000313" key="2">
    <source>
        <dbReference type="EMBL" id="QBE98863.1"/>
    </source>
</evidence>
<accession>A0A4P6M5N1</accession>
<keyword evidence="1" id="KW-0472">Membrane</keyword>
<feature type="transmembrane region" description="Helical" evidence="1">
    <location>
        <begin position="7"/>
        <end position="25"/>
    </location>
</feature>